<accession>A0ABY3SLU2</accession>
<proteinExistence type="predicted"/>
<gene>
    <name evidence="5" type="ORF">L0M14_07800</name>
</gene>
<dbReference type="SUPFAM" id="SSF56281">
    <property type="entry name" value="Metallo-hydrolase/oxidoreductase"/>
    <property type="match status" value="1"/>
</dbReference>
<evidence type="ECO:0000259" key="4">
    <source>
        <dbReference type="Pfam" id="PF00753"/>
    </source>
</evidence>
<dbReference type="InterPro" id="IPR036866">
    <property type="entry name" value="RibonucZ/Hydroxyglut_hydro"/>
</dbReference>
<sequence>MIRTPYGKQILIDGGGTLSFRKKGEEWKDRKDPYEVGKKLLVPLLKKRGVHHIDLLILSHEDADHSGGLQAVAKQIPISNFLFNGTYKPNKGIKELFETAEQLHIPLLAATATAPVRIDPLTTLQIIYPSEKKSSQVRIEEDQNERSIVCILDMDGTRWLFTGDMESGAERSLLNNDLTLTANNKQRPVDVLKVAHHGSKTSTTQEWLDYWKPRIAVISVGAMNSYGHPSPSVVDRLEQNKIQLFRTDLLGEIQMEVHNHQLYSRTKLE</sequence>
<evidence type="ECO:0000256" key="2">
    <source>
        <dbReference type="ARBA" id="ARBA00034301"/>
    </source>
</evidence>
<dbReference type="Proteomes" id="UP001649230">
    <property type="component" value="Chromosome"/>
</dbReference>
<dbReference type="Gene3D" id="3.60.15.10">
    <property type="entry name" value="Ribonuclease Z/Hydroxyacylglutathione hydrolase-like"/>
    <property type="match status" value="1"/>
</dbReference>
<protein>
    <submittedName>
        <fullName evidence="5">MBL fold metallo-hydrolase</fullName>
    </submittedName>
</protein>
<dbReference type="Pfam" id="PF00753">
    <property type="entry name" value="Lactamase_B"/>
    <property type="match status" value="1"/>
</dbReference>
<organism evidence="5 6">
    <name type="scientific">Paenibacillus hexagrammi</name>
    <dbReference type="NCBI Taxonomy" id="2908839"/>
    <lineage>
        <taxon>Bacteria</taxon>
        <taxon>Bacillati</taxon>
        <taxon>Bacillota</taxon>
        <taxon>Bacilli</taxon>
        <taxon>Bacillales</taxon>
        <taxon>Paenibacillaceae</taxon>
        <taxon>Paenibacillus</taxon>
    </lineage>
</organism>
<feature type="domain" description="Metallo-beta-lactamase" evidence="4">
    <location>
        <begin position="7"/>
        <end position="221"/>
    </location>
</feature>
<evidence type="ECO:0000256" key="1">
    <source>
        <dbReference type="ARBA" id="ARBA00034221"/>
    </source>
</evidence>
<evidence type="ECO:0000313" key="5">
    <source>
        <dbReference type="EMBL" id="UJF35032.1"/>
    </source>
</evidence>
<dbReference type="PANTHER" id="PTHR30619">
    <property type="entry name" value="DNA INTERNALIZATION/COMPETENCE PROTEIN COMEC/REC2"/>
    <property type="match status" value="1"/>
</dbReference>
<dbReference type="CDD" id="cd07731">
    <property type="entry name" value="ComA-like_MBL-fold"/>
    <property type="match status" value="1"/>
</dbReference>
<comment type="catalytic activity">
    <reaction evidence="1">
        <text>3',5'-cyclic CMP + H2O = CMP + H(+)</text>
        <dbReference type="Rhea" id="RHEA:72675"/>
        <dbReference type="ChEBI" id="CHEBI:15377"/>
        <dbReference type="ChEBI" id="CHEBI:15378"/>
        <dbReference type="ChEBI" id="CHEBI:58003"/>
        <dbReference type="ChEBI" id="CHEBI:60377"/>
    </reaction>
    <physiologicalReaction direction="left-to-right" evidence="1">
        <dbReference type="Rhea" id="RHEA:72676"/>
    </physiologicalReaction>
</comment>
<dbReference type="InterPro" id="IPR052159">
    <property type="entry name" value="Competence_DNA_uptake"/>
</dbReference>
<dbReference type="InterPro" id="IPR001279">
    <property type="entry name" value="Metallo-B-lactamas"/>
</dbReference>
<name>A0ABY3SLU2_9BACL</name>
<reference evidence="5 6" key="1">
    <citation type="journal article" date="2024" name="Int. J. Syst. Evol. Microbiol.">
        <title>Paenibacillus hexagrammi sp. nov., a novel bacterium isolated from the gut content of Hexagrammos agrammus.</title>
        <authorList>
            <person name="Jung H.K."/>
            <person name="Kim D.G."/>
            <person name="Zin H."/>
            <person name="Park J."/>
            <person name="Jung H."/>
            <person name="Kim Y.O."/>
            <person name="Kong H.J."/>
            <person name="Kim J.W."/>
            <person name="Kim Y.S."/>
        </authorList>
    </citation>
    <scope>NUCLEOTIDE SEQUENCE [LARGE SCALE GENOMIC DNA]</scope>
    <source>
        <strain evidence="5 6">YPD9-1</strain>
    </source>
</reference>
<comment type="function">
    <text evidence="2">Counteracts the endogenous Pycsar antiviral defense system. Phosphodiesterase that enables metal-dependent hydrolysis of host cyclic nucleotide Pycsar defense signals such as cCMP and cUMP.</text>
</comment>
<comment type="catalytic activity">
    <reaction evidence="3">
        <text>3',5'-cyclic UMP + H2O = UMP + H(+)</text>
        <dbReference type="Rhea" id="RHEA:70575"/>
        <dbReference type="ChEBI" id="CHEBI:15377"/>
        <dbReference type="ChEBI" id="CHEBI:15378"/>
        <dbReference type="ChEBI" id="CHEBI:57865"/>
        <dbReference type="ChEBI" id="CHEBI:184387"/>
    </reaction>
    <physiologicalReaction direction="left-to-right" evidence="3">
        <dbReference type="Rhea" id="RHEA:70576"/>
    </physiologicalReaction>
</comment>
<dbReference type="InterPro" id="IPR035681">
    <property type="entry name" value="ComA-like_MBL"/>
</dbReference>
<dbReference type="EMBL" id="CP090978">
    <property type="protein sequence ID" value="UJF35032.1"/>
    <property type="molecule type" value="Genomic_DNA"/>
</dbReference>
<evidence type="ECO:0000256" key="3">
    <source>
        <dbReference type="ARBA" id="ARBA00048505"/>
    </source>
</evidence>
<dbReference type="RefSeq" id="WP_235121605.1">
    <property type="nucleotide sequence ID" value="NZ_CP090978.1"/>
</dbReference>
<keyword evidence="6" id="KW-1185">Reference proteome</keyword>
<dbReference type="PANTHER" id="PTHR30619:SF1">
    <property type="entry name" value="RECOMBINATION PROTEIN 2"/>
    <property type="match status" value="1"/>
</dbReference>
<evidence type="ECO:0000313" key="6">
    <source>
        <dbReference type="Proteomes" id="UP001649230"/>
    </source>
</evidence>